<name>A0ACB6ZRD6_THEGA</name>
<sequence length="253" mass="28510">MFHTSSLKRLSITSYDAVTSPSMGEFASILGDDRGLEYLKTSPRTLGEDQRRHIPHSPFPQTLVIEGKLFRIENFLLVSPIPKKFRLDSRQASLELDACSDSEVTKPYLSFNFRQSIHVRPSRIELSAVYFIVPCDSVTLLETVADTLLFPGLKKPWLDNVNFTAVVEYKSFFEQLSGCIRHRREAGAELESLALRGCNIRVEDLYNLHEIVGKIRATGCACDRRAAGNPHKSVQAQHIGGIDFDNDECMFVD</sequence>
<reference evidence="1" key="1">
    <citation type="submission" date="2019-10" db="EMBL/GenBank/DDBJ databases">
        <authorList>
            <consortium name="DOE Joint Genome Institute"/>
            <person name="Kuo A."/>
            <person name="Miyauchi S."/>
            <person name="Kiss E."/>
            <person name="Drula E."/>
            <person name="Kohler A."/>
            <person name="Sanchez-Garcia M."/>
            <person name="Andreopoulos B."/>
            <person name="Barry K.W."/>
            <person name="Bonito G."/>
            <person name="Buee M."/>
            <person name="Carver A."/>
            <person name="Chen C."/>
            <person name="Cichocki N."/>
            <person name="Clum A."/>
            <person name="Culley D."/>
            <person name="Crous P.W."/>
            <person name="Fauchery L."/>
            <person name="Girlanda M."/>
            <person name="Hayes R."/>
            <person name="Keri Z."/>
            <person name="Labutti K."/>
            <person name="Lipzen A."/>
            <person name="Lombard V."/>
            <person name="Magnuson J."/>
            <person name="Maillard F."/>
            <person name="Morin E."/>
            <person name="Murat C."/>
            <person name="Nolan M."/>
            <person name="Ohm R."/>
            <person name="Pangilinan J."/>
            <person name="Pereira M."/>
            <person name="Perotto S."/>
            <person name="Peter M."/>
            <person name="Riley R."/>
            <person name="Sitrit Y."/>
            <person name="Stielow B."/>
            <person name="Szollosi G."/>
            <person name="Zifcakova L."/>
            <person name="Stursova M."/>
            <person name="Spatafora J.W."/>
            <person name="Tedersoo L."/>
            <person name="Vaario L.-M."/>
            <person name="Yamada A."/>
            <person name="Yan M."/>
            <person name="Wang P."/>
            <person name="Xu J."/>
            <person name="Bruns T."/>
            <person name="Baldrian P."/>
            <person name="Vilgalys R."/>
            <person name="Henrissat B."/>
            <person name="Grigoriev I.V."/>
            <person name="Hibbett D."/>
            <person name="Nagy L.G."/>
            <person name="Martin F.M."/>
        </authorList>
    </citation>
    <scope>NUCLEOTIDE SEQUENCE</scope>
    <source>
        <strain evidence="1">P2</strain>
    </source>
</reference>
<evidence type="ECO:0000313" key="1">
    <source>
        <dbReference type="EMBL" id="KAF9651661.1"/>
    </source>
</evidence>
<keyword evidence="2" id="KW-1185">Reference proteome</keyword>
<protein>
    <submittedName>
        <fullName evidence="1">Uncharacterized protein</fullName>
    </submittedName>
</protein>
<gene>
    <name evidence="1" type="ORF">BDM02DRAFT_3259011</name>
</gene>
<evidence type="ECO:0000313" key="2">
    <source>
        <dbReference type="Proteomes" id="UP000886501"/>
    </source>
</evidence>
<proteinExistence type="predicted"/>
<dbReference type="Proteomes" id="UP000886501">
    <property type="component" value="Unassembled WGS sequence"/>
</dbReference>
<dbReference type="EMBL" id="MU117974">
    <property type="protein sequence ID" value="KAF9651661.1"/>
    <property type="molecule type" value="Genomic_DNA"/>
</dbReference>
<reference evidence="1" key="2">
    <citation type="journal article" date="2020" name="Nat. Commun.">
        <title>Large-scale genome sequencing of mycorrhizal fungi provides insights into the early evolution of symbiotic traits.</title>
        <authorList>
            <person name="Miyauchi S."/>
            <person name="Kiss E."/>
            <person name="Kuo A."/>
            <person name="Drula E."/>
            <person name="Kohler A."/>
            <person name="Sanchez-Garcia M."/>
            <person name="Morin E."/>
            <person name="Andreopoulos B."/>
            <person name="Barry K.W."/>
            <person name="Bonito G."/>
            <person name="Buee M."/>
            <person name="Carver A."/>
            <person name="Chen C."/>
            <person name="Cichocki N."/>
            <person name="Clum A."/>
            <person name="Culley D."/>
            <person name="Crous P.W."/>
            <person name="Fauchery L."/>
            <person name="Girlanda M."/>
            <person name="Hayes R.D."/>
            <person name="Keri Z."/>
            <person name="LaButti K."/>
            <person name="Lipzen A."/>
            <person name="Lombard V."/>
            <person name="Magnuson J."/>
            <person name="Maillard F."/>
            <person name="Murat C."/>
            <person name="Nolan M."/>
            <person name="Ohm R.A."/>
            <person name="Pangilinan J."/>
            <person name="Pereira M.F."/>
            <person name="Perotto S."/>
            <person name="Peter M."/>
            <person name="Pfister S."/>
            <person name="Riley R."/>
            <person name="Sitrit Y."/>
            <person name="Stielow J.B."/>
            <person name="Szollosi G."/>
            <person name="Zifcakova L."/>
            <person name="Stursova M."/>
            <person name="Spatafora J.W."/>
            <person name="Tedersoo L."/>
            <person name="Vaario L.M."/>
            <person name="Yamada A."/>
            <person name="Yan M."/>
            <person name="Wang P."/>
            <person name="Xu J."/>
            <person name="Bruns T."/>
            <person name="Baldrian P."/>
            <person name="Vilgalys R."/>
            <person name="Dunand C."/>
            <person name="Henrissat B."/>
            <person name="Grigoriev I.V."/>
            <person name="Hibbett D."/>
            <person name="Nagy L.G."/>
            <person name="Martin F.M."/>
        </authorList>
    </citation>
    <scope>NUCLEOTIDE SEQUENCE</scope>
    <source>
        <strain evidence="1">P2</strain>
    </source>
</reference>
<organism evidence="1 2">
    <name type="scientific">Thelephora ganbajun</name>
    <name type="common">Ganba fungus</name>
    <dbReference type="NCBI Taxonomy" id="370292"/>
    <lineage>
        <taxon>Eukaryota</taxon>
        <taxon>Fungi</taxon>
        <taxon>Dikarya</taxon>
        <taxon>Basidiomycota</taxon>
        <taxon>Agaricomycotina</taxon>
        <taxon>Agaricomycetes</taxon>
        <taxon>Thelephorales</taxon>
        <taxon>Thelephoraceae</taxon>
        <taxon>Thelephora</taxon>
    </lineage>
</organism>
<comment type="caution">
    <text evidence="1">The sequence shown here is derived from an EMBL/GenBank/DDBJ whole genome shotgun (WGS) entry which is preliminary data.</text>
</comment>
<accession>A0ACB6ZRD6</accession>